<name>A0AAV4GXG0_9GAST</name>
<evidence type="ECO:0000256" key="1">
    <source>
        <dbReference type="SAM" id="SignalP"/>
    </source>
</evidence>
<evidence type="ECO:0000313" key="3">
    <source>
        <dbReference type="Proteomes" id="UP000762676"/>
    </source>
</evidence>
<reference evidence="2 3" key="1">
    <citation type="journal article" date="2021" name="Elife">
        <title>Chloroplast acquisition without the gene transfer in kleptoplastic sea slugs, Plakobranchus ocellatus.</title>
        <authorList>
            <person name="Maeda T."/>
            <person name="Takahashi S."/>
            <person name="Yoshida T."/>
            <person name="Shimamura S."/>
            <person name="Takaki Y."/>
            <person name="Nagai Y."/>
            <person name="Toyoda A."/>
            <person name="Suzuki Y."/>
            <person name="Arimoto A."/>
            <person name="Ishii H."/>
            <person name="Satoh N."/>
            <person name="Nishiyama T."/>
            <person name="Hasebe M."/>
            <person name="Maruyama T."/>
            <person name="Minagawa J."/>
            <person name="Obokata J."/>
            <person name="Shigenobu S."/>
        </authorList>
    </citation>
    <scope>NUCLEOTIDE SEQUENCE [LARGE SCALE GENOMIC DNA]</scope>
</reference>
<dbReference type="Proteomes" id="UP000762676">
    <property type="component" value="Unassembled WGS sequence"/>
</dbReference>
<comment type="caution">
    <text evidence="2">The sequence shown here is derived from an EMBL/GenBank/DDBJ whole genome shotgun (WGS) entry which is preliminary data.</text>
</comment>
<keyword evidence="3" id="KW-1185">Reference proteome</keyword>
<proteinExistence type="predicted"/>
<keyword evidence="1" id="KW-0732">Signal</keyword>
<sequence length="142" mass="16095">MILKPQSLTCCVLLGILFHPHLGCWGSTMTRLRQFKVLNGHRVTGRGTEINRLSDPTAENRIDFANWTLVFRLQSGKSDLAYATWINDGRHDDAPLAASFPVACLRMFDYASCDRHFRSRIIDDWNGISEVSVATEFSSIYN</sequence>
<gene>
    <name evidence="2" type="ORF">ElyMa_000788200</name>
</gene>
<protein>
    <submittedName>
        <fullName evidence="2">Uncharacterized protein</fullName>
    </submittedName>
</protein>
<dbReference type="EMBL" id="BMAT01001618">
    <property type="protein sequence ID" value="GFR89196.1"/>
    <property type="molecule type" value="Genomic_DNA"/>
</dbReference>
<dbReference type="AlphaFoldDB" id="A0AAV4GXG0"/>
<organism evidence="2 3">
    <name type="scientific">Elysia marginata</name>
    <dbReference type="NCBI Taxonomy" id="1093978"/>
    <lineage>
        <taxon>Eukaryota</taxon>
        <taxon>Metazoa</taxon>
        <taxon>Spiralia</taxon>
        <taxon>Lophotrochozoa</taxon>
        <taxon>Mollusca</taxon>
        <taxon>Gastropoda</taxon>
        <taxon>Heterobranchia</taxon>
        <taxon>Euthyneura</taxon>
        <taxon>Panpulmonata</taxon>
        <taxon>Sacoglossa</taxon>
        <taxon>Placobranchoidea</taxon>
        <taxon>Plakobranchidae</taxon>
        <taxon>Elysia</taxon>
    </lineage>
</organism>
<accession>A0AAV4GXG0</accession>
<feature type="chain" id="PRO_5043461516" evidence="1">
    <location>
        <begin position="27"/>
        <end position="142"/>
    </location>
</feature>
<feature type="signal peptide" evidence="1">
    <location>
        <begin position="1"/>
        <end position="26"/>
    </location>
</feature>
<evidence type="ECO:0000313" key="2">
    <source>
        <dbReference type="EMBL" id="GFR89196.1"/>
    </source>
</evidence>